<organism evidence="2 3">
    <name type="scientific">Ramazzottius varieornatus</name>
    <name type="common">Water bear</name>
    <name type="synonym">Tardigrade</name>
    <dbReference type="NCBI Taxonomy" id="947166"/>
    <lineage>
        <taxon>Eukaryota</taxon>
        <taxon>Metazoa</taxon>
        <taxon>Ecdysozoa</taxon>
        <taxon>Tardigrada</taxon>
        <taxon>Eutardigrada</taxon>
        <taxon>Parachela</taxon>
        <taxon>Hypsibioidea</taxon>
        <taxon>Ramazzottiidae</taxon>
        <taxon>Ramazzottius</taxon>
    </lineage>
</organism>
<comment type="caution">
    <text evidence="2">The sequence shown here is derived from an EMBL/GenBank/DDBJ whole genome shotgun (WGS) entry which is preliminary data.</text>
</comment>
<dbReference type="Gene3D" id="3.30.70.270">
    <property type="match status" value="1"/>
</dbReference>
<keyword evidence="3" id="KW-1185">Reference proteome</keyword>
<dbReference type="InterPro" id="IPR043128">
    <property type="entry name" value="Rev_trsase/Diguanyl_cyclase"/>
</dbReference>
<protein>
    <recommendedName>
        <fullName evidence="1">Reverse transcriptase domain-containing protein</fullName>
    </recommendedName>
</protein>
<dbReference type="PROSITE" id="PS50878">
    <property type="entry name" value="RT_POL"/>
    <property type="match status" value="1"/>
</dbReference>
<dbReference type="Pfam" id="PF00078">
    <property type="entry name" value="RVT_1"/>
    <property type="match status" value="1"/>
</dbReference>
<name>A0A1D1VDT8_RAMVA</name>
<dbReference type="OrthoDB" id="6283029at2759"/>
<accession>A0A1D1VDT8</accession>
<dbReference type="SUPFAM" id="SSF56672">
    <property type="entry name" value="DNA/RNA polymerases"/>
    <property type="match status" value="1"/>
</dbReference>
<dbReference type="InterPro" id="IPR043502">
    <property type="entry name" value="DNA/RNA_pol_sf"/>
</dbReference>
<feature type="domain" description="Reverse transcriptase" evidence="1">
    <location>
        <begin position="1"/>
        <end position="148"/>
    </location>
</feature>
<dbReference type="EMBL" id="BDGG01000005">
    <property type="protein sequence ID" value="GAU99811.1"/>
    <property type="molecule type" value="Genomic_DNA"/>
</dbReference>
<evidence type="ECO:0000313" key="3">
    <source>
        <dbReference type="Proteomes" id="UP000186922"/>
    </source>
</evidence>
<dbReference type="InterPro" id="IPR000477">
    <property type="entry name" value="RT_dom"/>
</dbReference>
<proteinExistence type="predicted"/>
<evidence type="ECO:0000259" key="1">
    <source>
        <dbReference type="PROSITE" id="PS50878"/>
    </source>
</evidence>
<gene>
    <name evidence="2" type="primary">RvY_10754-1</name>
    <name evidence="2" type="synonym">RvY_10754.1</name>
    <name evidence="2" type="ORF">RvY_10754</name>
</gene>
<dbReference type="STRING" id="947166.A0A1D1VDT8"/>
<dbReference type="Proteomes" id="UP000186922">
    <property type="component" value="Unassembled WGS sequence"/>
</dbReference>
<evidence type="ECO:0000313" key="2">
    <source>
        <dbReference type="EMBL" id="GAU99811.1"/>
    </source>
</evidence>
<sequence>MRMCHAFFHIRSDILRNCGQDLAIAAVRFAGASVSDYLRGRSQRVTVEGHFSSECVVPSGVPQGSVLGPILFIIAVNNLAKRLQCTVMQYADDIVLWRNIKSKEDCTLLQQDLQRLEDWCKETGLELNPENSPHLCISNKMKKVGVPSGSYTINREKIPLVSEAECLGVKLSTKMEWTVQVDKVTAKCRQRLYGINGLFPKRYGAVKQLLFTSLVRSIADYASSS</sequence>
<reference evidence="2 3" key="1">
    <citation type="journal article" date="2016" name="Nat. Commun.">
        <title>Extremotolerant tardigrade genome and improved radiotolerance of human cultured cells by tardigrade-unique protein.</title>
        <authorList>
            <person name="Hashimoto T."/>
            <person name="Horikawa D.D."/>
            <person name="Saito Y."/>
            <person name="Kuwahara H."/>
            <person name="Kozuka-Hata H."/>
            <person name="Shin-I T."/>
            <person name="Minakuchi Y."/>
            <person name="Ohishi K."/>
            <person name="Motoyama A."/>
            <person name="Aizu T."/>
            <person name="Enomoto A."/>
            <person name="Kondo K."/>
            <person name="Tanaka S."/>
            <person name="Hara Y."/>
            <person name="Koshikawa S."/>
            <person name="Sagara H."/>
            <person name="Miura T."/>
            <person name="Yokobori S."/>
            <person name="Miyagawa K."/>
            <person name="Suzuki Y."/>
            <person name="Kubo T."/>
            <person name="Oyama M."/>
            <person name="Kohara Y."/>
            <person name="Fujiyama A."/>
            <person name="Arakawa K."/>
            <person name="Katayama T."/>
            <person name="Toyoda A."/>
            <person name="Kunieda T."/>
        </authorList>
    </citation>
    <scope>NUCLEOTIDE SEQUENCE [LARGE SCALE GENOMIC DNA]</scope>
    <source>
        <strain evidence="2 3">YOKOZUNA-1</strain>
    </source>
</reference>
<dbReference type="AlphaFoldDB" id="A0A1D1VDT8"/>
<dbReference type="PANTHER" id="PTHR33332">
    <property type="entry name" value="REVERSE TRANSCRIPTASE DOMAIN-CONTAINING PROTEIN"/>
    <property type="match status" value="1"/>
</dbReference>